<comment type="caution">
    <text evidence="2">The sequence shown here is derived from an EMBL/GenBank/DDBJ whole genome shotgun (WGS) entry which is preliminary data.</text>
</comment>
<reference evidence="3" key="1">
    <citation type="journal article" date="2019" name="Int. J. Syst. Evol. Microbiol.">
        <title>The Global Catalogue of Microorganisms (GCM) 10K type strain sequencing project: providing services to taxonomists for standard genome sequencing and annotation.</title>
        <authorList>
            <consortium name="The Broad Institute Genomics Platform"/>
            <consortium name="The Broad Institute Genome Sequencing Center for Infectious Disease"/>
            <person name="Wu L."/>
            <person name="Ma J."/>
        </authorList>
    </citation>
    <scope>NUCLEOTIDE SEQUENCE [LARGE SCALE GENOMIC DNA]</scope>
    <source>
        <strain evidence="3">CGMCC 1.15342</strain>
    </source>
</reference>
<feature type="signal peptide" evidence="1">
    <location>
        <begin position="1"/>
        <end position="24"/>
    </location>
</feature>
<evidence type="ECO:0008006" key="4">
    <source>
        <dbReference type="Google" id="ProtNLM"/>
    </source>
</evidence>
<accession>A0ABQ1M285</accession>
<keyword evidence="3" id="KW-1185">Reference proteome</keyword>
<organism evidence="2 3">
    <name type="scientific">Parapedobacter defluvii</name>
    <dbReference type="NCBI Taxonomy" id="2045106"/>
    <lineage>
        <taxon>Bacteria</taxon>
        <taxon>Pseudomonadati</taxon>
        <taxon>Bacteroidota</taxon>
        <taxon>Sphingobacteriia</taxon>
        <taxon>Sphingobacteriales</taxon>
        <taxon>Sphingobacteriaceae</taxon>
        <taxon>Parapedobacter</taxon>
    </lineage>
</organism>
<evidence type="ECO:0000313" key="2">
    <source>
        <dbReference type="EMBL" id="GGC33611.1"/>
    </source>
</evidence>
<evidence type="ECO:0000256" key="1">
    <source>
        <dbReference type="SAM" id="SignalP"/>
    </source>
</evidence>
<dbReference type="Proteomes" id="UP000597338">
    <property type="component" value="Unassembled WGS sequence"/>
</dbReference>
<sequence>MKRRSQLFFIALSSLLLTTIVACSQTTGGHKTLDDERPKTDTVATHLHQLFTQADAEKIMGEPSHLSDGSTKQEADVFTYLCSYEADLKDSISQKAGAIYFLFEDFRLTKLAQKKYAEIKKANEHLGIEVLRNLGDEAYYHSDGTNFYFIMVRKGDKVFNLKVNKITSTTNLEAFKRIAAKITALVN</sequence>
<dbReference type="EMBL" id="BMIK01000009">
    <property type="protein sequence ID" value="GGC33611.1"/>
    <property type="molecule type" value="Genomic_DNA"/>
</dbReference>
<dbReference type="PROSITE" id="PS51257">
    <property type="entry name" value="PROKAR_LIPOPROTEIN"/>
    <property type="match status" value="1"/>
</dbReference>
<dbReference type="RefSeq" id="WP_188751599.1">
    <property type="nucleotide sequence ID" value="NZ_BMIK01000009.1"/>
</dbReference>
<name>A0ABQ1M285_9SPHI</name>
<feature type="chain" id="PRO_5045554291" description="DUF4252 domain-containing protein" evidence="1">
    <location>
        <begin position="25"/>
        <end position="187"/>
    </location>
</feature>
<keyword evidence="1" id="KW-0732">Signal</keyword>
<evidence type="ECO:0000313" key="3">
    <source>
        <dbReference type="Proteomes" id="UP000597338"/>
    </source>
</evidence>
<gene>
    <name evidence="2" type="ORF">GCM10011386_27190</name>
</gene>
<protein>
    <recommendedName>
        <fullName evidence="4">DUF4252 domain-containing protein</fullName>
    </recommendedName>
</protein>
<proteinExistence type="predicted"/>